<keyword evidence="2" id="KW-1133">Transmembrane helix</keyword>
<reference evidence="3 4" key="1">
    <citation type="submission" date="2018-02" db="EMBL/GenBank/DDBJ databases">
        <authorList>
            <person name="Cohen D.B."/>
            <person name="Kent A.D."/>
        </authorList>
    </citation>
    <scope>NUCLEOTIDE SEQUENCE [LARGE SCALE GENOMIC DNA]</scope>
    <source>
        <strain evidence="3">1</strain>
    </source>
</reference>
<feature type="compositionally biased region" description="Basic residues" evidence="1">
    <location>
        <begin position="48"/>
        <end position="61"/>
    </location>
</feature>
<keyword evidence="4" id="KW-1185">Reference proteome</keyword>
<feature type="compositionally biased region" description="Low complexity" evidence="1">
    <location>
        <begin position="285"/>
        <end position="294"/>
    </location>
</feature>
<gene>
    <name evidence="3" type="ORF">MPLG2_0603</name>
</gene>
<feature type="transmembrane region" description="Helical" evidence="2">
    <location>
        <begin position="163"/>
        <end position="180"/>
    </location>
</feature>
<dbReference type="AlphaFoldDB" id="A0A2N9JDM5"/>
<evidence type="ECO:0000313" key="3">
    <source>
        <dbReference type="EMBL" id="SPD85639.1"/>
    </source>
</evidence>
<sequence>MADGAGLARRCPGRGIIGLQRPSHPGGAAVRTFADRRRRTARQPGGAPRRRGGVRGAHLRSRVVDRDQPHHRTLGRPAGRPAHRTACRPRPAVHQDQRHGGRLPGRPGDSRRQPGGRLSARLDAAVGSHLGVGDVTLTPLRHPNTRSDGTPPHRRPCRCKGRALLGTLVYGAVDAITVLLDGGSGAAALSVLLYGVASGLASVVVWAAGSPRRGGVGASQGRGGLMACRRRTECSGGRRGCGGHRPDHDGMPAAGRPGRSDSGADRVRRHRADGGRPGSRRRARVAGSVAGRSPARAHRRRGGRRPG</sequence>
<evidence type="ECO:0000256" key="2">
    <source>
        <dbReference type="SAM" id="Phobius"/>
    </source>
</evidence>
<feature type="transmembrane region" description="Helical" evidence="2">
    <location>
        <begin position="186"/>
        <end position="208"/>
    </location>
</feature>
<dbReference type="Proteomes" id="UP000238164">
    <property type="component" value="Chromosome 1"/>
</dbReference>
<feature type="region of interest" description="Disordered" evidence="1">
    <location>
        <begin position="234"/>
        <end position="307"/>
    </location>
</feature>
<evidence type="ECO:0000313" key="4">
    <source>
        <dbReference type="Proteomes" id="UP000238164"/>
    </source>
</evidence>
<accession>A0A2N9JDM5</accession>
<feature type="region of interest" description="Disordered" evidence="1">
    <location>
        <begin position="1"/>
        <end position="116"/>
    </location>
</feature>
<dbReference type="KEGG" id="mgg:MPLG2_0603"/>
<keyword evidence="2" id="KW-0472">Membrane</keyword>
<proteinExistence type="predicted"/>
<feature type="compositionally biased region" description="Basic residues" evidence="1">
    <location>
        <begin position="295"/>
        <end position="307"/>
    </location>
</feature>
<keyword evidence="2" id="KW-0812">Transmembrane</keyword>
<protein>
    <submittedName>
        <fullName evidence="3">Uncharacterized protein</fullName>
    </submittedName>
</protein>
<organism evidence="3 4">
    <name type="scientific">Micropruina glycogenica</name>
    <dbReference type="NCBI Taxonomy" id="75385"/>
    <lineage>
        <taxon>Bacteria</taxon>
        <taxon>Bacillati</taxon>
        <taxon>Actinomycetota</taxon>
        <taxon>Actinomycetes</taxon>
        <taxon>Propionibacteriales</taxon>
        <taxon>Nocardioidaceae</taxon>
        <taxon>Micropruina</taxon>
    </lineage>
</organism>
<feature type="region of interest" description="Disordered" evidence="1">
    <location>
        <begin position="134"/>
        <end position="155"/>
    </location>
</feature>
<evidence type="ECO:0000256" key="1">
    <source>
        <dbReference type="SAM" id="MobiDB-lite"/>
    </source>
</evidence>
<dbReference type="EMBL" id="LT985188">
    <property type="protein sequence ID" value="SPD85639.1"/>
    <property type="molecule type" value="Genomic_DNA"/>
</dbReference>
<name>A0A2N9JDM5_9ACTN</name>